<dbReference type="AlphaFoldDB" id="A0A6N3GF61"/>
<dbReference type="RefSeq" id="WP_156562907.1">
    <property type="nucleotide sequence ID" value="NZ_CACRTV010000080.1"/>
</dbReference>
<evidence type="ECO:0000256" key="1">
    <source>
        <dbReference type="SAM" id="SignalP"/>
    </source>
</evidence>
<sequence>MRKKFFSIVLIILSFCFIGCTKSNSDINQYLNSGEVIDNFAKSFMPKIEELPESETIEYRYTNNSIIIFQSDSIALVVSYDDSTYEKEKEKLKEQYTYLDKPVYDYNIDSFLIPENEFKVNSYTFKVASGNESYTAEFPKSFGMIGTSDDKKSIAYLYFYDSDLDYISKKDRGTSMEGFVKEYFDYDF</sequence>
<protein>
    <recommendedName>
        <fullName evidence="3">Lipoprotein</fullName>
    </recommendedName>
</protein>
<reference evidence="2" key="1">
    <citation type="submission" date="2019-11" db="EMBL/GenBank/DDBJ databases">
        <authorList>
            <person name="Feng L."/>
        </authorList>
    </citation>
    <scope>NUCLEOTIDE SEQUENCE</scope>
    <source>
        <strain evidence="2">CParaputrificumLFYP93</strain>
    </source>
</reference>
<keyword evidence="1" id="KW-0732">Signal</keyword>
<organism evidence="2">
    <name type="scientific">Clostridium paraputrificum</name>
    <dbReference type="NCBI Taxonomy" id="29363"/>
    <lineage>
        <taxon>Bacteria</taxon>
        <taxon>Bacillati</taxon>
        <taxon>Bacillota</taxon>
        <taxon>Clostridia</taxon>
        <taxon>Eubacteriales</taxon>
        <taxon>Clostridiaceae</taxon>
        <taxon>Clostridium</taxon>
    </lineage>
</organism>
<proteinExistence type="predicted"/>
<feature type="signal peptide" evidence="1">
    <location>
        <begin position="1"/>
        <end position="25"/>
    </location>
</feature>
<evidence type="ECO:0000313" key="2">
    <source>
        <dbReference type="EMBL" id="VYU63084.1"/>
    </source>
</evidence>
<evidence type="ECO:0008006" key="3">
    <source>
        <dbReference type="Google" id="ProtNLM"/>
    </source>
</evidence>
<gene>
    <name evidence="2" type="ORF">CPLFYP93_03061</name>
</gene>
<feature type="chain" id="PRO_5026750438" description="Lipoprotein" evidence="1">
    <location>
        <begin position="26"/>
        <end position="188"/>
    </location>
</feature>
<name>A0A6N3GF61_9CLOT</name>
<accession>A0A6N3GF61</accession>
<dbReference type="EMBL" id="CACRTV010000080">
    <property type="protein sequence ID" value="VYU63084.1"/>
    <property type="molecule type" value="Genomic_DNA"/>
</dbReference>